<evidence type="ECO:0000256" key="2">
    <source>
        <dbReference type="ARBA" id="ARBA00011245"/>
    </source>
</evidence>
<dbReference type="GO" id="GO:0005829">
    <property type="term" value="C:cytosol"/>
    <property type="evidence" value="ECO:0007669"/>
    <property type="project" value="TreeGrafter"/>
</dbReference>
<dbReference type="OrthoDB" id="9804511at2"/>
<dbReference type="PANTHER" id="PTHR12143:SF39">
    <property type="entry name" value="SECRETED PROTEIN"/>
    <property type="match status" value="1"/>
</dbReference>
<dbReference type="AlphaFoldDB" id="A0A2Z3GK87"/>
<dbReference type="InterPro" id="IPR008928">
    <property type="entry name" value="6-hairpin_glycosidase_sf"/>
</dbReference>
<dbReference type="Gene3D" id="3.30.2080.10">
    <property type="entry name" value="GH92 mannosidase domain"/>
    <property type="match status" value="1"/>
</dbReference>
<dbReference type="GO" id="GO:0005975">
    <property type="term" value="P:carbohydrate metabolic process"/>
    <property type="evidence" value="ECO:0007669"/>
    <property type="project" value="InterPro"/>
</dbReference>
<dbReference type="Proteomes" id="UP000245999">
    <property type="component" value="Chromosome"/>
</dbReference>
<dbReference type="InterPro" id="IPR014718">
    <property type="entry name" value="GH-type_carb-bd"/>
</dbReference>
<dbReference type="GO" id="GO:0030246">
    <property type="term" value="F:carbohydrate binding"/>
    <property type="evidence" value="ECO:0007669"/>
    <property type="project" value="InterPro"/>
</dbReference>
<dbReference type="PANTHER" id="PTHR12143">
    <property type="entry name" value="PEPTIDE N-GLYCANASE PNGASE -RELATED"/>
    <property type="match status" value="1"/>
</dbReference>
<dbReference type="GO" id="GO:0000224">
    <property type="term" value="F:peptide-N4-(N-acetyl-beta-glucosaminyl)asparagine amidase activity"/>
    <property type="evidence" value="ECO:0007669"/>
    <property type="project" value="TreeGrafter"/>
</dbReference>
<comment type="subunit">
    <text evidence="2">Monomer.</text>
</comment>
<name>A0A2Z3GK87_9BACT</name>
<gene>
    <name evidence="5" type="ORF">DDQ68_01310</name>
</gene>
<dbReference type="Pfam" id="PF07971">
    <property type="entry name" value="Glyco_hydro_92"/>
    <property type="match status" value="1"/>
</dbReference>
<comment type="cofactor">
    <cofactor evidence="1">
        <name>Ca(2+)</name>
        <dbReference type="ChEBI" id="CHEBI:29108"/>
    </cofactor>
</comment>
<dbReference type="EMBL" id="CP029145">
    <property type="protein sequence ID" value="AWM31546.1"/>
    <property type="molecule type" value="Genomic_DNA"/>
</dbReference>
<dbReference type="InterPro" id="IPR005887">
    <property type="entry name" value="GH92_a_mannosidase_put"/>
</dbReference>
<sequence length="366" mass="40301">MEKGHSKYVNFSLWDTYRTTAHLQALLAPHEASDMARSLLFDAQQGGAFPNWSMNNREYGVINGYSPFPFIANLYAMGATDFDLPAMVAMMKKVSTQYIGCQGRHGWLNLDEYQRLGYVPVDKNGLGTSMTLEYGVDDYSIAQLCQAAGDAPGAAFYRHRSQNVFSLFNPQTGFLQSKNADGSFSASFDSTTTKGYNEGNATQYFWSVPHSFPRLVGLAGGRAAVEKRLDRFLTTIATGWAPEQPRYWLGNEPCLGAVCAYNYLQAPWKAQFHTRRIAHDYFNNTPDGLPGDDDGGAMSALYVFSALGLYPFVPGESGFTPTGPLFEKVALRRPNGKLLIINGKGATSGAPYIQSLRVNGQPHTRL</sequence>
<feature type="domain" description="Glycosyl hydrolase family 92" evidence="4">
    <location>
        <begin position="4"/>
        <end position="365"/>
    </location>
</feature>
<evidence type="ECO:0000313" key="6">
    <source>
        <dbReference type="Proteomes" id="UP000245999"/>
    </source>
</evidence>
<dbReference type="InterPro" id="IPR050883">
    <property type="entry name" value="PNGase"/>
</dbReference>
<keyword evidence="6" id="KW-1185">Reference proteome</keyword>
<evidence type="ECO:0000259" key="4">
    <source>
        <dbReference type="Pfam" id="PF07971"/>
    </source>
</evidence>
<dbReference type="KEGG" id="hnv:DDQ68_01310"/>
<evidence type="ECO:0000256" key="3">
    <source>
        <dbReference type="ARBA" id="ARBA00022837"/>
    </source>
</evidence>
<dbReference type="Gene3D" id="1.20.1050.60">
    <property type="entry name" value="alpha-1,2-mannosidase"/>
    <property type="match status" value="1"/>
</dbReference>
<reference evidence="6" key="1">
    <citation type="submission" date="2018-04" db="EMBL/GenBank/DDBJ databases">
        <title>Complete genome of Antarctic heterotrophic bacterium Hymenobacter nivis.</title>
        <authorList>
            <person name="Terashima M."/>
        </authorList>
    </citation>
    <scope>NUCLEOTIDE SEQUENCE [LARGE SCALE GENOMIC DNA]</scope>
    <source>
        <strain evidence="6">NBRC 111535</strain>
    </source>
</reference>
<dbReference type="Gene3D" id="1.20.1610.10">
    <property type="entry name" value="alpha-1,2-mannosidases domains"/>
    <property type="match status" value="1"/>
</dbReference>
<dbReference type="Gene3D" id="2.70.98.10">
    <property type="match status" value="1"/>
</dbReference>
<accession>A0A2Z3GK87</accession>
<dbReference type="SUPFAM" id="SSF48208">
    <property type="entry name" value="Six-hairpin glycosidases"/>
    <property type="match status" value="1"/>
</dbReference>
<proteinExistence type="predicted"/>
<protein>
    <recommendedName>
        <fullName evidence="4">Glycosyl hydrolase family 92 domain-containing protein</fullName>
    </recommendedName>
</protein>
<keyword evidence="3" id="KW-0106">Calcium</keyword>
<dbReference type="NCBIfam" id="TIGR01180">
    <property type="entry name" value="aman2_put"/>
    <property type="match status" value="1"/>
</dbReference>
<evidence type="ECO:0000313" key="5">
    <source>
        <dbReference type="EMBL" id="AWM31546.1"/>
    </source>
</evidence>
<dbReference type="InterPro" id="IPR012939">
    <property type="entry name" value="Glyco_hydro_92"/>
</dbReference>
<organism evidence="5 6">
    <name type="scientific">Hymenobacter nivis</name>
    <dbReference type="NCBI Taxonomy" id="1850093"/>
    <lineage>
        <taxon>Bacteria</taxon>
        <taxon>Pseudomonadati</taxon>
        <taxon>Bacteroidota</taxon>
        <taxon>Cytophagia</taxon>
        <taxon>Cytophagales</taxon>
        <taxon>Hymenobacteraceae</taxon>
        <taxon>Hymenobacter</taxon>
    </lineage>
</organism>
<evidence type="ECO:0000256" key="1">
    <source>
        <dbReference type="ARBA" id="ARBA00001913"/>
    </source>
</evidence>
<dbReference type="GO" id="GO:0006516">
    <property type="term" value="P:glycoprotein catabolic process"/>
    <property type="evidence" value="ECO:0007669"/>
    <property type="project" value="TreeGrafter"/>
</dbReference>